<dbReference type="AlphaFoldDB" id="A0AAX2J6D1"/>
<sequence>MFIKQLSVYRLNPETAPSVDKLEMALAKSPFSEVTGLDWYSLGFVPPHDFGHELVFQAANTWSVSLKKQERILPNSVIKDAVEQKITHIVQNECRPVGRKERIELKEQVIDELLPRALCRSSRLMAMCHVPSQLLLIGSASSHVAENMLSNLREALSGLDAKLPHTKQSLMSLMTEWVLASKAAGNFELDDSCQLTGVTRFDGLIKISHKLLSDEDVVIHVKNGLKVKELGLIWREQIAFVLTEDFKLKRICFLDTLQEKAESQSDDAASLAFASQVIAAESLSKLIHELVAMLGGWGE</sequence>
<dbReference type="NCBIfam" id="NF001464">
    <property type="entry name" value="PRK00321.1-5"/>
    <property type="match status" value="1"/>
</dbReference>
<comment type="subcellular location">
    <subcellularLocation>
        <location evidence="1">Cytoplasm</location>
        <location evidence="1">Nucleoid</location>
    </subcellularLocation>
</comment>
<dbReference type="InterPro" id="IPR007476">
    <property type="entry name" value="RdgC"/>
</dbReference>
<proteinExistence type="inferred from homology"/>
<dbReference type="PANTHER" id="PTHR38103:SF1">
    <property type="entry name" value="RECOMBINATION-ASSOCIATED PROTEIN RDGC"/>
    <property type="match status" value="1"/>
</dbReference>
<evidence type="ECO:0000256" key="3">
    <source>
        <dbReference type="ARBA" id="ARBA00022296"/>
    </source>
</evidence>
<name>A0AAX2J6D1_KINKI</name>
<gene>
    <name evidence="6" type="primary">rdgC_2</name>
    <name evidence="6" type="ORF">NCTC10529_01838</name>
</gene>
<keyword evidence="4" id="KW-0963">Cytoplasm</keyword>
<comment type="similarity">
    <text evidence="2">Belongs to the RdgC family.</text>
</comment>
<dbReference type="Pfam" id="PF04381">
    <property type="entry name" value="RdgC"/>
    <property type="match status" value="1"/>
</dbReference>
<evidence type="ECO:0000313" key="6">
    <source>
        <dbReference type="EMBL" id="SQH25630.1"/>
    </source>
</evidence>
<evidence type="ECO:0000256" key="1">
    <source>
        <dbReference type="ARBA" id="ARBA00004453"/>
    </source>
</evidence>
<reference evidence="6 7" key="1">
    <citation type="submission" date="2018-06" db="EMBL/GenBank/DDBJ databases">
        <authorList>
            <consortium name="Pathogen Informatics"/>
            <person name="Doyle S."/>
        </authorList>
    </citation>
    <scope>NUCLEOTIDE SEQUENCE [LARGE SCALE GENOMIC DNA]</scope>
    <source>
        <strain evidence="6 7">NCTC10529</strain>
    </source>
</reference>
<evidence type="ECO:0000256" key="2">
    <source>
        <dbReference type="ARBA" id="ARBA00008657"/>
    </source>
</evidence>
<dbReference type="GO" id="GO:0006310">
    <property type="term" value="P:DNA recombination"/>
    <property type="evidence" value="ECO:0007669"/>
    <property type="project" value="UniProtKB-KW"/>
</dbReference>
<dbReference type="PANTHER" id="PTHR38103">
    <property type="entry name" value="RECOMBINATION-ASSOCIATED PROTEIN RDGC"/>
    <property type="match status" value="1"/>
</dbReference>
<protein>
    <recommendedName>
        <fullName evidence="3">Recombination-associated protein RdgC</fullName>
    </recommendedName>
</protein>
<dbReference type="Proteomes" id="UP000248598">
    <property type="component" value="Chromosome 1"/>
</dbReference>
<dbReference type="EMBL" id="LS483426">
    <property type="protein sequence ID" value="SQH25630.1"/>
    <property type="molecule type" value="Genomic_DNA"/>
</dbReference>
<dbReference type="GO" id="GO:0009295">
    <property type="term" value="C:nucleoid"/>
    <property type="evidence" value="ECO:0007669"/>
    <property type="project" value="UniProtKB-SubCell"/>
</dbReference>
<dbReference type="GeneID" id="93263106"/>
<accession>A0AAX2J6D1</accession>
<keyword evidence="5" id="KW-0233">DNA recombination</keyword>
<evidence type="ECO:0000256" key="5">
    <source>
        <dbReference type="ARBA" id="ARBA00023172"/>
    </source>
</evidence>
<evidence type="ECO:0000256" key="4">
    <source>
        <dbReference type="ARBA" id="ARBA00022490"/>
    </source>
</evidence>
<dbReference type="RefSeq" id="WP_003785064.1">
    <property type="nucleotide sequence ID" value="NZ_CP091518.1"/>
</dbReference>
<evidence type="ECO:0000313" key="7">
    <source>
        <dbReference type="Proteomes" id="UP000248598"/>
    </source>
</evidence>
<organism evidence="6 7">
    <name type="scientific">Kingella kingae</name>
    <dbReference type="NCBI Taxonomy" id="504"/>
    <lineage>
        <taxon>Bacteria</taxon>
        <taxon>Pseudomonadati</taxon>
        <taxon>Pseudomonadota</taxon>
        <taxon>Betaproteobacteria</taxon>
        <taxon>Neisseriales</taxon>
        <taxon>Neisseriaceae</taxon>
        <taxon>Kingella</taxon>
    </lineage>
</organism>